<feature type="compositionally biased region" description="Basic and acidic residues" evidence="5">
    <location>
        <begin position="826"/>
        <end position="841"/>
    </location>
</feature>
<feature type="region of interest" description="Disordered" evidence="5">
    <location>
        <begin position="100"/>
        <end position="123"/>
    </location>
</feature>
<evidence type="ECO:0000256" key="2">
    <source>
        <dbReference type="ARBA" id="ARBA00022487"/>
    </source>
</evidence>
<feature type="compositionally biased region" description="Low complexity" evidence="5">
    <location>
        <begin position="814"/>
        <end position="825"/>
    </location>
</feature>
<keyword evidence="4" id="KW-1015">Disulfide bond</keyword>
<evidence type="ECO:0000256" key="6">
    <source>
        <dbReference type="SAM" id="Phobius"/>
    </source>
</evidence>
<accession>A0ABV9YN92</accession>
<gene>
    <name evidence="7" type="ORF">ACFPBZ_14905</name>
</gene>
<dbReference type="SMART" id="SM01110">
    <property type="entry name" value="Cutinase"/>
    <property type="match status" value="1"/>
</dbReference>
<keyword evidence="2" id="KW-0719">Serine esterase</keyword>
<keyword evidence="3" id="KW-0378">Hydrolase</keyword>
<keyword evidence="6" id="KW-0472">Membrane</keyword>
<dbReference type="EMBL" id="JBHSIV010000014">
    <property type="protein sequence ID" value="MFC5063508.1"/>
    <property type="molecule type" value="Genomic_DNA"/>
</dbReference>
<keyword evidence="6" id="KW-1133">Transmembrane helix</keyword>
<dbReference type="RefSeq" id="WP_378036854.1">
    <property type="nucleotide sequence ID" value="NZ_JBHSIV010000014.1"/>
</dbReference>
<dbReference type="Gene3D" id="2.60.120.200">
    <property type="match status" value="1"/>
</dbReference>
<protein>
    <submittedName>
        <fullName evidence="7">Cutinase family protein</fullName>
    </submittedName>
</protein>
<dbReference type="Gene3D" id="3.40.50.1820">
    <property type="entry name" value="alpha/beta hydrolase"/>
    <property type="match status" value="1"/>
</dbReference>
<organism evidence="7 8">
    <name type="scientific">Actinomycetospora atypica</name>
    <dbReference type="NCBI Taxonomy" id="1290095"/>
    <lineage>
        <taxon>Bacteria</taxon>
        <taxon>Bacillati</taxon>
        <taxon>Actinomycetota</taxon>
        <taxon>Actinomycetes</taxon>
        <taxon>Pseudonocardiales</taxon>
        <taxon>Pseudonocardiaceae</taxon>
        <taxon>Actinomycetospora</taxon>
    </lineage>
</organism>
<evidence type="ECO:0000256" key="3">
    <source>
        <dbReference type="ARBA" id="ARBA00022801"/>
    </source>
</evidence>
<dbReference type="PANTHER" id="PTHR33630:SF9">
    <property type="entry name" value="CUTINASE 4"/>
    <property type="match status" value="1"/>
</dbReference>
<dbReference type="Pfam" id="PF01083">
    <property type="entry name" value="Cutinase"/>
    <property type="match status" value="1"/>
</dbReference>
<feature type="transmembrane region" description="Helical" evidence="6">
    <location>
        <begin position="138"/>
        <end position="161"/>
    </location>
</feature>
<feature type="region of interest" description="Disordered" evidence="5">
    <location>
        <begin position="814"/>
        <end position="879"/>
    </location>
</feature>
<feature type="compositionally biased region" description="Low complexity" evidence="5">
    <location>
        <begin position="396"/>
        <end position="415"/>
    </location>
</feature>
<comment type="caution">
    <text evidence="7">The sequence shown here is derived from an EMBL/GenBank/DDBJ whole genome shotgun (WGS) entry which is preliminary data.</text>
</comment>
<evidence type="ECO:0000313" key="7">
    <source>
        <dbReference type="EMBL" id="MFC5063508.1"/>
    </source>
</evidence>
<keyword evidence="6" id="KW-0812">Transmembrane</keyword>
<keyword evidence="8" id="KW-1185">Reference proteome</keyword>
<feature type="compositionally biased region" description="Low complexity" evidence="5">
    <location>
        <begin position="509"/>
        <end position="537"/>
    </location>
</feature>
<dbReference type="InterPro" id="IPR029058">
    <property type="entry name" value="AB_hydrolase_fold"/>
</dbReference>
<evidence type="ECO:0000256" key="1">
    <source>
        <dbReference type="ARBA" id="ARBA00007534"/>
    </source>
</evidence>
<feature type="compositionally biased region" description="Low complexity" evidence="5">
    <location>
        <begin position="462"/>
        <end position="498"/>
    </location>
</feature>
<comment type="similarity">
    <text evidence="1">Belongs to the cutinase family.</text>
</comment>
<feature type="compositionally biased region" description="Polar residues" evidence="5">
    <location>
        <begin position="572"/>
        <end position="600"/>
    </location>
</feature>
<evidence type="ECO:0000313" key="8">
    <source>
        <dbReference type="Proteomes" id="UP001595947"/>
    </source>
</evidence>
<dbReference type="InterPro" id="IPR000675">
    <property type="entry name" value="Cutinase/axe"/>
</dbReference>
<feature type="region of interest" description="Disordered" evidence="5">
    <location>
        <begin position="382"/>
        <end position="668"/>
    </location>
</feature>
<reference evidence="8" key="1">
    <citation type="journal article" date="2019" name="Int. J. Syst. Evol. Microbiol.">
        <title>The Global Catalogue of Microorganisms (GCM) 10K type strain sequencing project: providing services to taxonomists for standard genome sequencing and annotation.</title>
        <authorList>
            <consortium name="The Broad Institute Genomics Platform"/>
            <consortium name="The Broad Institute Genome Sequencing Center for Infectious Disease"/>
            <person name="Wu L."/>
            <person name="Ma J."/>
        </authorList>
    </citation>
    <scope>NUCLEOTIDE SEQUENCE [LARGE SCALE GENOMIC DNA]</scope>
    <source>
        <strain evidence="8">CGMCC 4.7093</strain>
    </source>
</reference>
<feature type="compositionally biased region" description="Polar residues" evidence="5">
    <location>
        <begin position="628"/>
        <end position="637"/>
    </location>
</feature>
<dbReference type="SUPFAM" id="SSF53474">
    <property type="entry name" value="alpha/beta-Hydrolases"/>
    <property type="match status" value="1"/>
</dbReference>
<dbReference type="Proteomes" id="UP001595947">
    <property type="component" value="Unassembled WGS sequence"/>
</dbReference>
<proteinExistence type="inferred from homology"/>
<feature type="compositionally biased region" description="Polar residues" evidence="5">
    <location>
        <begin position="445"/>
        <end position="461"/>
    </location>
</feature>
<evidence type="ECO:0000256" key="5">
    <source>
        <dbReference type="SAM" id="MobiDB-lite"/>
    </source>
</evidence>
<feature type="region of interest" description="Disordered" evidence="5">
    <location>
        <begin position="70"/>
        <end position="89"/>
    </location>
</feature>
<dbReference type="Pfam" id="PF14099">
    <property type="entry name" value="Polysacc_lyase"/>
    <property type="match status" value="1"/>
</dbReference>
<name>A0ABV9YN92_9PSEU</name>
<feature type="compositionally biased region" description="Low complexity" evidence="5">
    <location>
        <begin position="864"/>
        <end position="879"/>
    </location>
</feature>
<sequence>MGAADVQLEVVRASGGVTVLADGRELPVGGRDPHEVALAAARRHAARRGRVLRVELVDGDTTVLEVTPDGAVRSVPTTPPGATGRQVAPNDHIPTMLRVDSSGPVVPRSETPVDAPASSSWRRPAPERVAAGRPLSSLVVAALVMVAVLVGAVGTGVATLASSQALPDSCRPVTLYSVGGSGAGSEVLTGVTDPLAQQFGEKVSVVTVPPPAAGGSYAQAESAAVDALSAAIGDHVEGCPSGAIMLFGYSEGAQVAGDLASRIGTGQEQRIPAGQVQAVGLFGDPARSPRTRAVPEGTTGQGVLPPRAVGFGALDARTIEICAPGDPVCDSPATAAFPSLEQALGSPVHASYAELPIAQGTTAPQWAVGSLGKVVAAVPNDAGPGTAVPGTPSAEARPTTTAPGGPAAQPGGSTTYAEQPGGPDAQPEGSTTYVEQPGGPEAQPEGSTTYAEQPGVASTISAPPDAGTDADTGADAAPTRGGDLTTGAAEPTGTAAPTGSGGSARSNGSTRSAAPTTSVAPTTGAAPGGTATRRGASVTPTVPPGSGASEGTDGRRSTTRATEAPGAEEDPATTSAGSTSRRAPSAGSTTSGRAPATTTAPEDDGGSAGTDTDAAFSLTDGLEGFKSTPWNNQNATDPSGAESPNVPGREAVRFEMPGGGKRTEAEPDVPEFQEGETKFVGYSGFFDQGFPTDTGTWQLIMQFKQPGTGSPPLAVEVGNGQLRLANNGGNQKDFCPVGPGAFSFQLGITFGGTIDAYCNGKQTLSGYRTPESNVKGSAYLKTGIYRDESIGQDSTLFLNDLKIGDDLAAVSGLAGAPSGSGPATTDRADDGDTGRTADDAASRPATADEPPSTASRRPGSGADPASAPRPRTATTTPRS</sequence>
<evidence type="ECO:0000256" key="4">
    <source>
        <dbReference type="ARBA" id="ARBA00023157"/>
    </source>
</evidence>
<dbReference type="PANTHER" id="PTHR33630">
    <property type="entry name" value="CUTINASE RV1984C-RELATED-RELATED"/>
    <property type="match status" value="1"/>
</dbReference>
<dbReference type="InterPro" id="IPR025975">
    <property type="entry name" value="Polysacc_lyase"/>
</dbReference>